<accession>A0A0F9GA51</accession>
<reference evidence="1" key="1">
    <citation type="journal article" date="2015" name="Nature">
        <title>Complex archaea that bridge the gap between prokaryotes and eukaryotes.</title>
        <authorList>
            <person name="Spang A."/>
            <person name="Saw J.H."/>
            <person name="Jorgensen S.L."/>
            <person name="Zaremba-Niedzwiedzka K."/>
            <person name="Martijn J."/>
            <person name="Lind A.E."/>
            <person name="van Eijk R."/>
            <person name="Schleper C."/>
            <person name="Guy L."/>
            <person name="Ettema T.J."/>
        </authorList>
    </citation>
    <scope>NUCLEOTIDE SEQUENCE</scope>
</reference>
<protein>
    <submittedName>
        <fullName evidence="1">Uncharacterized protein</fullName>
    </submittedName>
</protein>
<organism evidence="1">
    <name type="scientific">marine sediment metagenome</name>
    <dbReference type="NCBI Taxonomy" id="412755"/>
    <lineage>
        <taxon>unclassified sequences</taxon>
        <taxon>metagenomes</taxon>
        <taxon>ecological metagenomes</taxon>
    </lineage>
</organism>
<dbReference type="AlphaFoldDB" id="A0A0F9GA51"/>
<name>A0A0F9GA51_9ZZZZ</name>
<gene>
    <name evidence="1" type="ORF">LCGC14_2208930</name>
</gene>
<sequence length="100" mass="11864">MNLSNDIAPGANYMDRKRCFSIYFYTSNDCFDCVKRKECERQNDIDYTPKKKNVLLPKSDFQRLINIAKDNLESVISEYGTDKYDKENLDFIKKLKEMNL</sequence>
<evidence type="ECO:0000313" key="1">
    <source>
        <dbReference type="EMBL" id="KKL60077.1"/>
    </source>
</evidence>
<dbReference type="EMBL" id="LAZR01029273">
    <property type="protein sequence ID" value="KKL60077.1"/>
    <property type="molecule type" value="Genomic_DNA"/>
</dbReference>
<comment type="caution">
    <text evidence="1">The sequence shown here is derived from an EMBL/GenBank/DDBJ whole genome shotgun (WGS) entry which is preliminary data.</text>
</comment>
<proteinExistence type="predicted"/>